<evidence type="ECO:0000256" key="6">
    <source>
        <dbReference type="RuleBase" id="RU363076"/>
    </source>
</evidence>
<proteinExistence type="inferred from homology"/>
<feature type="region of interest" description="Disordered" evidence="7">
    <location>
        <begin position="34"/>
        <end position="53"/>
    </location>
</feature>
<sequence>MFAIFFTPVLIKLGYWQLDRAAEKERLIAQIESRTAMEPQDLPPPDTLSPPDQWQAHPVYLSGRFEPMRYLLLDNQIRDGKAGYDILHLFTLTNGLKVLVNRGWVAAPTYRKDLPEIFTPQNSVEVYGSLHQYHAPPLQFAATEAKDTGRRWPKRVQEINLAQLEQDMEIRLYPLIVRLKDNQQPGALQTGWHVNHVSPAKHRGYAFQWFALAVTLITLTLLALIKTNREHPEGVPSHD</sequence>
<dbReference type="InterPro" id="IPR045214">
    <property type="entry name" value="Surf1/Surf4"/>
</dbReference>
<keyword evidence="9" id="KW-1185">Reference proteome</keyword>
<organism evidence="8 9">
    <name type="scientific">Oleiphilus messinensis</name>
    <dbReference type="NCBI Taxonomy" id="141451"/>
    <lineage>
        <taxon>Bacteria</taxon>
        <taxon>Pseudomonadati</taxon>
        <taxon>Pseudomonadota</taxon>
        <taxon>Gammaproteobacteria</taxon>
        <taxon>Oceanospirillales</taxon>
        <taxon>Oleiphilaceae</taxon>
        <taxon>Oleiphilus</taxon>
    </lineage>
</organism>
<name>A0A1Y0I9Z1_9GAMM</name>
<evidence type="ECO:0000313" key="9">
    <source>
        <dbReference type="Proteomes" id="UP000196027"/>
    </source>
</evidence>
<evidence type="ECO:0000256" key="7">
    <source>
        <dbReference type="SAM" id="MobiDB-lite"/>
    </source>
</evidence>
<dbReference type="Pfam" id="PF02104">
    <property type="entry name" value="SURF1"/>
    <property type="match status" value="1"/>
</dbReference>
<dbReference type="PROSITE" id="PS50895">
    <property type="entry name" value="SURF1"/>
    <property type="match status" value="1"/>
</dbReference>
<dbReference type="CDD" id="cd06662">
    <property type="entry name" value="SURF1"/>
    <property type="match status" value="1"/>
</dbReference>
<comment type="subcellular location">
    <subcellularLocation>
        <location evidence="6">Cell membrane</location>
        <topology evidence="6">Multi-pass membrane protein</topology>
    </subcellularLocation>
    <subcellularLocation>
        <location evidence="1">Membrane</location>
    </subcellularLocation>
</comment>
<keyword evidence="4 6" id="KW-1133">Transmembrane helix</keyword>
<evidence type="ECO:0000256" key="2">
    <source>
        <dbReference type="ARBA" id="ARBA00007165"/>
    </source>
</evidence>
<dbReference type="InterPro" id="IPR002994">
    <property type="entry name" value="Surf1/Shy1"/>
</dbReference>
<evidence type="ECO:0000256" key="3">
    <source>
        <dbReference type="ARBA" id="ARBA00022692"/>
    </source>
</evidence>
<gene>
    <name evidence="8" type="ORF">OLMES_3240</name>
</gene>
<accession>A0A1Y0I9Z1</accession>
<dbReference type="GO" id="GO:0005886">
    <property type="term" value="C:plasma membrane"/>
    <property type="evidence" value="ECO:0007669"/>
    <property type="project" value="UniProtKB-SubCell"/>
</dbReference>
<evidence type="ECO:0000256" key="1">
    <source>
        <dbReference type="ARBA" id="ARBA00004370"/>
    </source>
</evidence>
<comment type="caution">
    <text evidence="6">Lacks conserved residue(s) required for the propagation of feature annotation.</text>
</comment>
<keyword evidence="3 6" id="KW-0812">Transmembrane</keyword>
<dbReference type="Proteomes" id="UP000196027">
    <property type="component" value="Chromosome"/>
</dbReference>
<dbReference type="PANTHER" id="PTHR23427:SF2">
    <property type="entry name" value="SURFEIT LOCUS PROTEIN 1"/>
    <property type="match status" value="1"/>
</dbReference>
<dbReference type="AlphaFoldDB" id="A0A1Y0I9Z1"/>
<dbReference type="RefSeq" id="WP_157678340.1">
    <property type="nucleotide sequence ID" value="NZ_CP021425.1"/>
</dbReference>
<dbReference type="OrthoDB" id="9789940at2"/>
<evidence type="ECO:0000256" key="5">
    <source>
        <dbReference type="ARBA" id="ARBA00023136"/>
    </source>
</evidence>
<reference evidence="8 9" key="1">
    <citation type="submission" date="2017-05" db="EMBL/GenBank/DDBJ databases">
        <title>Genomic insights into alkan degradation activity of Oleiphilus messinensis.</title>
        <authorList>
            <person name="Kozyavkin S.A."/>
            <person name="Slesarev A.I."/>
            <person name="Golyshin P.N."/>
            <person name="Korzhenkov A."/>
            <person name="Golyshina O.N."/>
            <person name="Toshchakov S.V."/>
        </authorList>
    </citation>
    <scope>NUCLEOTIDE SEQUENCE [LARGE SCALE GENOMIC DNA]</scope>
    <source>
        <strain evidence="8 9">ME102</strain>
    </source>
</reference>
<evidence type="ECO:0000256" key="4">
    <source>
        <dbReference type="ARBA" id="ARBA00022989"/>
    </source>
</evidence>
<dbReference type="KEGG" id="ome:OLMES_3240"/>
<protein>
    <recommendedName>
        <fullName evidence="6">SURF1-like protein</fullName>
    </recommendedName>
</protein>
<dbReference type="PANTHER" id="PTHR23427">
    <property type="entry name" value="SURFEIT LOCUS PROTEIN"/>
    <property type="match status" value="1"/>
</dbReference>
<comment type="similarity">
    <text evidence="2 6">Belongs to the SURF1 family.</text>
</comment>
<keyword evidence="6" id="KW-1003">Cell membrane</keyword>
<keyword evidence="5 6" id="KW-0472">Membrane</keyword>
<evidence type="ECO:0000313" key="8">
    <source>
        <dbReference type="EMBL" id="ARU57281.1"/>
    </source>
</evidence>
<feature type="transmembrane region" description="Helical" evidence="6">
    <location>
        <begin position="205"/>
        <end position="225"/>
    </location>
</feature>
<dbReference type="EMBL" id="CP021425">
    <property type="protein sequence ID" value="ARU57281.1"/>
    <property type="molecule type" value="Genomic_DNA"/>
</dbReference>